<dbReference type="AlphaFoldDB" id="A0A9D9HPX6"/>
<reference evidence="3" key="1">
    <citation type="submission" date="2020-10" db="EMBL/GenBank/DDBJ databases">
        <authorList>
            <person name="Gilroy R."/>
        </authorList>
    </citation>
    <scope>NUCLEOTIDE SEQUENCE</scope>
    <source>
        <strain evidence="3">10532</strain>
    </source>
</reference>
<feature type="coiled-coil region" evidence="1">
    <location>
        <begin position="518"/>
        <end position="566"/>
    </location>
</feature>
<dbReference type="InterPro" id="IPR046866">
    <property type="entry name" value="FapA_N"/>
</dbReference>
<evidence type="ECO:0000313" key="4">
    <source>
        <dbReference type="Proteomes" id="UP000823638"/>
    </source>
</evidence>
<dbReference type="Pfam" id="PF03961">
    <property type="entry name" value="FapA"/>
    <property type="match status" value="1"/>
</dbReference>
<dbReference type="Pfam" id="PF14804">
    <property type="entry name" value="Jag_N"/>
    <property type="match status" value="1"/>
</dbReference>
<organism evidence="3 4">
    <name type="scientific">Candidatus Gallitreponema excrementavium</name>
    <dbReference type="NCBI Taxonomy" id="2840840"/>
    <lineage>
        <taxon>Bacteria</taxon>
        <taxon>Pseudomonadati</taxon>
        <taxon>Spirochaetota</taxon>
        <taxon>Spirochaetia</taxon>
        <taxon>Spirochaetales</taxon>
        <taxon>Candidatus Gallitreponema</taxon>
    </lineage>
</organism>
<accession>A0A9D9HPX6</accession>
<dbReference type="InterPro" id="IPR032782">
    <property type="entry name" value="KhpB_N"/>
</dbReference>
<evidence type="ECO:0000259" key="2">
    <source>
        <dbReference type="SMART" id="SM01245"/>
    </source>
</evidence>
<gene>
    <name evidence="3" type="ORF">IAA81_05610</name>
</gene>
<proteinExistence type="predicted"/>
<dbReference type="Pfam" id="PF20250">
    <property type="entry name" value="FapA_N"/>
    <property type="match status" value="1"/>
</dbReference>
<evidence type="ECO:0000313" key="3">
    <source>
        <dbReference type="EMBL" id="MBO8457688.1"/>
    </source>
</evidence>
<dbReference type="PANTHER" id="PTHR38032">
    <property type="entry name" value="POLYMERASE-RELATED"/>
    <property type="match status" value="1"/>
</dbReference>
<keyword evidence="1" id="KW-0175">Coiled coil</keyword>
<dbReference type="Gene3D" id="3.30.30.80">
    <property type="entry name" value="probable RNA-binding protein from clostridium symbiosum atcc 14940"/>
    <property type="match status" value="1"/>
</dbReference>
<dbReference type="SMART" id="SM01245">
    <property type="entry name" value="Jag_N"/>
    <property type="match status" value="1"/>
</dbReference>
<feature type="domain" description="RNA-binding protein KhpB N-terminal" evidence="2">
    <location>
        <begin position="25"/>
        <end position="76"/>
    </location>
</feature>
<protein>
    <submittedName>
        <fullName evidence="3">DUF342 domain-containing protein</fullName>
    </submittedName>
</protein>
<dbReference type="PANTHER" id="PTHR38032:SF1">
    <property type="entry name" value="RNA-BINDING PROTEIN KHPB N-TERMINAL DOMAIN-CONTAINING PROTEIN"/>
    <property type="match status" value="1"/>
</dbReference>
<dbReference type="EMBL" id="JADIMM010000073">
    <property type="protein sequence ID" value="MBO8457688.1"/>
    <property type="molecule type" value="Genomic_DNA"/>
</dbReference>
<dbReference type="InterPro" id="IPR038247">
    <property type="entry name" value="Jag_N_dom_sf"/>
</dbReference>
<dbReference type="InterPro" id="IPR005646">
    <property type="entry name" value="FapA"/>
</dbReference>
<evidence type="ECO:0000256" key="1">
    <source>
        <dbReference type="SAM" id="Coils"/>
    </source>
</evidence>
<comment type="caution">
    <text evidence="3">The sequence shown here is derived from an EMBL/GenBank/DDBJ whole genome shotgun (WGS) entry which is preliminary data.</text>
</comment>
<dbReference type="Proteomes" id="UP000823638">
    <property type="component" value="Unassembled WGS sequence"/>
</dbReference>
<name>A0A9D9HPX6_9SPIR</name>
<reference evidence="3" key="2">
    <citation type="journal article" date="2021" name="PeerJ">
        <title>Extensive microbial diversity within the chicken gut microbiome revealed by metagenomics and culture.</title>
        <authorList>
            <person name="Gilroy R."/>
            <person name="Ravi A."/>
            <person name="Getino M."/>
            <person name="Pursley I."/>
            <person name="Horton D.L."/>
            <person name="Alikhan N.F."/>
            <person name="Baker D."/>
            <person name="Gharbi K."/>
            <person name="Hall N."/>
            <person name="Watson M."/>
            <person name="Adriaenssens E.M."/>
            <person name="Foster-Nyarko E."/>
            <person name="Jarju S."/>
            <person name="Secka A."/>
            <person name="Antonio M."/>
            <person name="Oren A."/>
            <person name="Chaudhuri R.R."/>
            <person name="La Ragione R."/>
            <person name="Hildebrand F."/>
            <person name="Pallen M.J."/>
        </authorList>
    </citation>
    <scope>NUCLEOTIDE SEQUENCE</scope>
    <source>
        <strain evidence="3">10532</strain>
    </source>
</reference>
<dbReference type="InterPro" id="IPR046865">
    <property type="entry name" value="FapA_b_solenoid"/>
</dbReference>
<sequence>MLDLAYLRNALQSRYEVDKDAKTVEVTADTLDEALEDAAIQLGISIKHLDYEIISKGSPGFLGLGMKEWTIKAYESPEHKRKSLIKEEETGGTSAEEMQVVQEKKDGDVFVHVSNDGVYLKVIPPVGDGNKASYKDAVFVLKERGITSYDEGQVKELVETAGGSYEKVGDFAYNPGNDALLSVDITDNDMKAWIYASPPGPGGADISSDMIFNMLRNYKINEETIDRDAVLRFHDRPVYKENYLVAKGLEPQNGKDAYILYNFETDQTKIKLKESESGKVDFKELNKVQNVVEGQPLARKVPPEKGIPGKTVLGMYLEAKNGKDIGLPLGKNVKLAPDGLTILAETNGQVLLLNNKINVEPVLTIPGDVSLRTGNIMFLGTVIVAGNVEDGFSVKASGNIEVHGTVGKAEIDAEGDIIVNQGITGRNEAKIRAGRSLWSRFIENATVSAGELIIVSDGIMNSNVSSKKKILCKGKRAAIVGGHLSASEEIHAKTLGSAGGGSETVLEVGFDPEKKERLDILQAKKAEVEKELDEIELNLQTLINMKKQKKGLSEEKEESLKKLSERRSIIGLELEEITREIGVIQEYLNTIKNRGRVSASSKVYAGVVIVIRDTKEIVRNDCKATTFSLENGMVKYGKYDGPDDDMKKVPDGYTSN</sequence>